<accession>A0ABP2HTX0</accession>
<reference evidence="1 2" key="1">
    <citation type="submission" date="2009-12" db="EMBL/GenBank/DDBJ databases">
        <authorList>
            <person name="Shrivastava S."/>
            <person name="Madupu R."/>
            <person name="Durkin A.S."/>
            <person name="Torralba M."/>
            <person name="Methe B."/>
            <person name="Sutton G.G."/>
            <person name="Strausberg R.L."/>
            <person name="Nelson K.E."/>
        </authorList>
    </citation>
    <scope>NUCLEOTIDE SEQUENCE [LARGE SCALE GENOMIC DNA]</scope>
    <source>
        <strain evidence="1 2">W5455</strain>
    </source>
</reference>
<sequence length="77" mass="8568">MDRGGDPIFRRKIYNEKRFPASVMMAILSNIAGAPRRSPWRAVRSLIRSPAVLGVALGALWNVDVGLPLPPEIRFLL</sequence>
<gene>
    <name evidence="1" type="ORF">HMPREF7215_0098</name>
</gene>
<proteinExistence type="predicted"/>
<name>A0ABP2HTX0_9BACT</name>
<organism evidence="1 2">
    <name type="scientific">Pyramidobacter piscolens W5455</name>
    <dbReference type="NCBI Taxonomy" id="352165"/>
    <lineage>
        <taxon>Bacteria</taxon>
        <taxon>Thermotogati</taxon>
        <taxon>Synergistota</taxon>
        <taxon>Synergistia</taxon>
        <taxon>Synergistales</taxon>
        <taxon>Dethiosulfovibrionaceae</taxon>
        <taxon>Pyramidobacter</taxon>
    </lineage>
</organism>
<keyword evidence="2" id="KW-1185">Reference proteome</keyword>
<dbReference type="EMBL" id="ADFP01000071">
    <property type="protein sequence ID" value="EFB90676.1"/>
    <property type="molecule type" value="Genomic_DNA"/>
</dbReference>
<dbReference type="Proteomes" id="UP000006462">
    <property type="component" value="Unassembled WGS sequence"/>
</dbReference>
<evidence type="ECO:0000313" key="1">
    <source>
        <dbReference type="EMBL" id="EFB90676.1"/>
    </source>
</evidence>
<evidence type="ECO:0000313" key="2">
    <source>
        <dbReference type="Proteomes" id="UP000006462"/>
    </source>
</evidence>
<comment type="caution">
    <text evidence="1">The sequence shown here is derived from an EMBL/GenBank/DDBJ whole genome shotgun (WGS) entry which is preliminary data.</text>
</comment>
<protein>
    <submittedName>
        <fullName evidence="1">Uncharacterized protein</fullName>
    </submittedName>
</protein>